<organism evidence="5">
    <name type="scientific">marine sediment metagenome</name>
    <dbReference type="NCBI Taxonomy" id="412755"/>
    <lineage>
        <taxon>unclassified sequences</taxon>
        <taxon>metagenomes</taxon>
        <taxon>ecological metagenomes</taxon>
    </lineage>
</organism>
<dbReference type="AlphaFoldDB" id="A0A0F9A412"/>
<dbReference type="InterPro" id="IPR045028">
    <property type="entry name" value="DinG/Rad3-like"/>
</dbReference>
<evidence type="ECO:0000256" key="3">
    <source>
        <dbReference type="ARBA" id="ARBA00022840"/>
    </source>
</evidence>
<dbReference type="PANTHER" id="PTHR11472:SF34">
    <property type="entry name" value="REGULATOR OF TELOMERE ELONGATION HELICASE 1"/>
    <property type="match status" value="1"/>
</dbReference>
<dbReference type="GO" id="GO:0006281">
    <property type="term" value="P:DNA repair"/>
    <property type="evidence" value="ECO:0007669"/>
    <property type="project" value="TreeGrafter"/>
</dbReference>
<evidence type="ECO:0000259" key="4">
    <source>
        <dbReference type="SMART" id="SM00491"/>
    </source>
</evidence>
<keyword evidence="1" id="KW-0547">Nucleotide-binding</keyword>
<sequence length="254" mass="28684">VLTSATLTVDNRFDFIKRRLCLHEAEISVIVKSPFHYDEQMVAIIPSDMVEPDLPDYLPVLSNCVLKILKNTGGKAFVLFTSYRTLNEVFDRIGDELKRTGLFVFKQGNDSRMNLLNDFKKNIHSILFGTESFWEGVDAPGDTLECVIITKLPFKVPTEPVVKARMERIRLEGGNPFMDYSLPLAVIKFKQGIGRLIRKNTDRGLIAILDKRVLVKRYGNIFLNSIPGGNISRGSLEDVLQKTDGYISNNSLTK</sequence>
<dbReference type="GO" id="GO:0003678">
    <property type="term" value="F:DNA helicase activity"/>
    <property type="evidence" value="ECO:0007669"/>
    <property type="project" value="TreeGrafter"/>
</dbReference>
<dbReference type="FunFam" id="3.40.50.300:FF:000437">
    <property type="entry name" value="ATP-dependent DNA helicase DinG"/>
    <property type="match status" value="1"/>
</dbReference>
<evidence type="ECO:0000313" key="5">
    <source>
        <dbReference type="EMBL" id="KKK66901.1"/>
    </source>
</evidence>
<evidence type="ECO:0000256" key="1">
    <source>
        <dbReference type="ARBA" id="ARBA00022741"/>
    </source>
</evidence>
<accession>A0A0F9A412</accession>
<dbReference type="Pfam" id="PF13307">
    <property type="entry name" value="Helicase_C_2"/>
    <property type="match status" value="1"/>
</dbReference>
<name>A0A0F9A412_9ZZZZ</name>
<evidence type="ECO:0000256" key="2">
    <source>
        <dbReference type="ARBA" id="ARBA00022801"/>
    </source>
</evidence>
<dbReference type="InterPro" id="IPR006555">
    <property type="entry name" value="ATP-dep_Helicase_C"/>
</dbReference>
<dbReference type="EMBL" id="LAZR01059859">
    <property type="protein sequence ID" value="KKK66901.1"/>
    <property type="molecule type" value="Genomic_DNA"/>
</dbReference>
<dbReference type="PANTHER" id="PTHR11472">
    <property type="entry name" value="DNA REPAIR DEAD HELICASE RAD3/XP-D SUBFAMILY MEMBER"/>
    <property type="match status" value="1"/>
</dbReference>
<keyword evidence="2" id="KW-0378">Hydrolase</keyword>
<reference evidence="5" key="1">
    <citation type="journal article" date="2015" name="Nature">
        <title>Complex archaea that bridge the gap between prokaryotes and eukaryotes.</title>
        <authorList>
            <person name="Spang A."/>
            <person name="Saw J.H."/>
            <person name="Jorgensen S.L."/>
            <person name="Zaremba-Niedzwiedzka K."/>
            <person name="Martijn J."/>
            <person name="Lind A.E."/>
            <person name="van Eijk R."/>
            <person name="Schleper C."/>
            <person name="Guy L."/>
            <person name="Ettema T.J."/>
        </authorList>
    </citation>
    <scope>NUCLEOTIDE SEQUENCE</scope>
</reference>
<dbReference type="GO" id="GO:0003676">
    <property type="term" value="F:nucleic acid binding"/>
    <property type="evidence" value="ECO:0007669"/>
    <property type="project" value="InterPro"/>
</dbReference>
<feature type="domain" description="ATP-dependent helicase C-terminal" evidence="4">
    <location>
        <begin position="87"/>
        <end position="215"/>
    </location>
</feature>
<gene>
    <name evidence="5" type="ORF">LCGC14_2959450</name>
</gene>
<dbReference type="InterPro" id="IPR027417">
    <property type="entry name" value="P-loop_NTPase"/>
</dbReference>
<proteinExistence type="predicted"/>
<dbReference type="GO" id="GO:0005524">
    <property type="term" value="F:ATP binding"/>
    <property type="evidence" value="ECO:0007669"/>
    <property type="project" value="UniProtKB-KW"/>
</dbReference>
<feature type="non-terminal residue" evidence="5">
    <location>
        <position position="1"/>
    </location>
</feature>
<protein>
    <recommendedName>
        <fullName evidence="4">ATP-dependent helicase C-terminal domain-containing protein</fullName>
    </recommendedName>
</protein>
<keyword evidence="3" id="KW-0067">ATP-binding</keyword>
<dbReference type="SUPFAM" id="SSF52540">
    <property type="entry name" value="P-loop containing nucleoside triphosphate hydrolases"/>
    <property type="match status" value="1"/>
</dbReference>
<dbReference type="SMART" id="SM00491">
    <property type="entry name" value="HELICc2"/>
    <property type="match status" value="1"/>
</dbReference>
<dbReference type="GO" id="GO:0016818">
    <property type="term" value="F:hydrolase activity, acting on acid anhydrides, in phosphorus-containing anhydrides"/>
    <property type="evidence" value="ECO:0007669"/>
    <property type="project" value="InterPro"/>
</dbReference>
<comment type="caution">
    <text evidence="5">The sequence shown here is derived from an EMBL/GenBank/DDBJ whole genome shotgun (WGS) entry which is preliminary data.</text>
</comment>
<dbReference type="Gene3D" id="3.40.50.300">
    <property type="entry name" value="P-loop containing nucleotide triphosphate hydrolases"/>
    <property type="match status" value="1"/>
</dbReference>